<reference evidence="1 2" key="1">
    <citation type="submission" date="2024-05" db="EMBL/GenBank/DDBJ databases">
        <title>Genome sequencing and assembly of Indian major carp, Cirrhinus mrigala (Hamilton, 1822).</title>
        <authorList>
            <person name="Mohindra V."/>
            <person name="Chowdhury L.M."/>
            <person name="Lal K."/>
            <person name="Jena J.K."/>
        </authorList>
    </citation>
    <scope>NUCLEOTIDE SEQUENCE [LARGE SCALE GENOMIC DNA]</scope>
    <source>
        <strain evidence="1">CM1030</strain>
        <tissue evidence="1">Blood</tissue>
    </source>
</reference>
<dbReference type="AlphaFoldDB" id="A0ABD0P3D0"/>
<name>A0ABD0P3D0_CIRMR</name>
<gene>
    <name evidence="1" type="ORF">M9458_036322</name>
</gene>
<sequence length="52" mass="6073">FLRLLERILERKLPRRAGGASKETLTLFQFWSYLEAEGVNDLDTHIPELAEE</sequence>
<dbReference type="Proteomes" id="UP001529510">
    <property type="component" value="Unassembled WGS sequence"/>
</dbReference>
<proteinExistence type="predicted"/>
<evidence type="ECO:0000313" key="2">
    <source>
        <dbReference type="Proteomes" id="UP001529510"/>
    </source>
</evidence>
<protein>
    <submittedName>
        <fullName evidence="1">Uncharacterized protein</fullName>
    </submittedName>
</protein>
<dbReference type="PANTHER" id="PTHR15829:SF1">
    <property type="entry name" value="RHO FAMILY-INTERACTING CELL POLARIZATION REGULATOR 1"/>
    <property type="match status" value="1"/>
</dbReference>
<evidence type="ECO:0000313" key="1">
    <source>
        <dbReference type="EMBL" id="KAL0168100.1"/>
    </source>
</evidence>
<feature type="non-terminal residue" evidence="1">
    <location>
        <position position="52"/>
    </location>
</feature>
<keyword evidence="2" id="KW-1185">Reference proteome</keyword>
<feature type="non-terminal residue" evidence="1">
    <location>
        <position position="1"/>
    </location>
</feature>
<organism evidence="1 2">
    <name type="scientific">Cirrhinus mrigala</name>
    <name type="common">Mrigala</name>
    <dbReference type="NCBI Taxonomy" id="683832"/>
    <lineage>
        <taxon>Eukaryota</taxon>
        <taxon>Metazoa</taxon>
        <taxon>Chordata</taxon>
        <taxon>Craniata</taxon>
        <taxon>Vertebrata</taxon>
        <taxon>Euteleostomi</taxon>
        <taxon>Actinopterygii</taxon>
        <taxon>Neopterygii</taxon>
        <taxon>Teleostei</taxon>
        <taxon>Ostariophysi</taxon>
        <taxon>Cypriniformes</taxon>
        <taxon>Cyprinidae</taxon>
        <taxon>Labeoninae</taxon>
        <taxon>Labeonini</taxon>
        <taxon>Cirrhinus</taxon>
    </lineage>
</organism>
<dbReference type="PANTHER" id="PTHR15829">
    <property type="entry name" value="PROTEIN KINASE PKN/PRK1, EFFECTOR"/>
    <property type="match status" value="1"/>
</dbReference>
<accession>A0ABD0P3D0</accession>
<dbReference type="EMBL" id="JAMKFB020000018">
    <property type="protein sequence ID" value="KAL0168100.1"/>
    <property type="molecule type" value="Genomic_DNA"/>
</dbReference>
<dbReference type="InterPro" id="IPR026136">
    <property type="entry name" value="RIPOR3"/>
</dbReference>
<comment type="caution">
    <text evidence="1">The sequence shown here is derived from an EMBL/GenBank/DDBJ whole genome shotgun (WGS) entry which is preliminary data.</text>
</comment>